<dbReference type="Gene3D" id="3.40.395.10">
    <property type="entry name" value="Adenoviral Proteinase, Chain A"/>
    <property type="match status" value="1"/>
</dbReference>
<protein>
    <submittedName>
        <fullName evidence="3">HMG domain containing protein 3</fullName>
    </submittedName>
</protein>
<feature type="compositionally biased region" description="Basic and acidic residues" evidence="1">
    <location>
        <begin position="596"/>
        <end position="614"/>
    </location>
</feature>
<sequence>SSPLLDVTIKTPQGNLQTPVAPPTVKTPQGNLQTPVAPPKHLVPAEVTCKECVEQSVLSDPQLITSKARILTCSGIVEGISTYKKTCPSCGMVYRYQEWQDGIHNFDNHMMLSLHLCLTLRNALQTHTAISRVIGIIEATEGESFPNKEKVLQAYLSFEALSEHDYTYACVSCGYHPATVVMELHKKGVFSMPVSEIQNPPQQYDGRVNVKDFWDAVTMEILSRGFYPSDGKNPFIVRPSYQNWAPWIGQHTRQSDIVFNTEYAKIHVPDVSTDADERVTEERLADEVLNLKVAEVRALCKQCGLDSKGSKMDLVLRLREKMASRTTYNKVFEKVWGASGGWAVVMCPCGVVYSVKFNLRAESPRDFTDMLLSWKHFPNVTVYDYARGLASHANCRKPLDPPFHPHEGRLLHPSPENIKLAAERKLRVLDSRGSPDERLACVNNQILTRTDFWTLGRPQDVEGMILNSCLKVIEKLANDQGIKVFSANSYVVHTWFIPMLQNPEQHLPDKADDFRQVALLVSPGPWREFCANDIQGIPRQRASNNCGVFMLMYALYFVMESAFDFSELDMEHLRRWWCMLLIDNFPVTFEGRRSTKRRLEREDCEDSPRKKDPLAKTAAEEILVSSEEEDGEKHPFISSAMAASQWCSAKKMGDKVILPQILSMAPLDREAALHDLGEASNEDGWEDRMDPFMFKFKFESDYLMFFEQCIDKENLKVHACFEERG</sequence>
<dbReference type="PANTHER" id="PTHR17609">
    <property type="entry name" value="HMG DOMAIN-CONTAINING PROTEIN 3"/>
    <property type="match status" value="1"/>
</dbReference>
<accession>A0AAD9C6D0</accession>
<reference evidence="3" key="1">
    <citation type="submission" date="2023-04" db="EMBL/GenBank/DDBJ databases">
        <title>Chromosome-level genome of Chaenocephalus aceratus.</title>
        <authorList>
            <person name="Park H."/>
        </authorList>
    </citation>
    <scope>NUCLEOTIDE SEQUENCE</scope>
    <source>
        <strain evidence="3">DE</strain>
        <tissue evidence="3">Muscle</tissue>
    </source>
</reference>
<dbReference type="InterPro" id="IPR040648">
    <property type="entry name" value="HMGXB3_CxC4"/>
</dbReference>
<dbReference type="Pfam" id="PF02037">
    <property type="entry name" value="SAP"/>
    <property type="match status" value="1"/>
</dbReference>
<dbReference type="PROSITE" id="PS50800">
    <property type="entry name" value="SAP"/>
    <property type="match status" value="1"/>
</dbReference>
<evidence type="ECO:0000313" key="4">
    <source>
        <dbReference type="Proteomes" id="UP001228049"/>
    </source>
</evidence>
<dbReference type="SMART" id="SM00513">
    <property type="entry name" value="SAP"/>
    <property type="match status" value="1"/>
</dbReference>
<evidence type="ECO:0000313" key="3">
    <source>
        <dbReference type="EMBL" id="KAK1894239.1"/>
    </source>
</evidence>
<evidence type="ECO:0000256" key="1">
    <source>
        <dbReference type="SAM" id="MobiDB-lite"/>
    </source>
</evidence>
<dbReference type="SUPFAM" id="SSF68906">
    <property type="entry name" value="SAP domain"/>
    <property type="match status" value="1"/>
</dbReference>
<feature type="domain" description="SAP" evidence="2">
    <location>
        <begin position="288"/>
        <end position="322"/>
    </location>
</feature>
<dbReference type="EMBL" id="JASDAP010000011">
    <property type="protein sequence ID" value="KAK1894239.1"/>
    <property type="molecule type" value="Genomic_DNA"/>
</dbReference>
<dbReference type="InterPro" id="IPR039598">
    <property type="entry name" value="HMGXB3"/>
</dbReference>
<comment type="caution">
    <text evidence="3">The sequence shown here is derived from an EMBL/GenBank/DDBJ whole genome shotgun (WGS) entry which is preliminary data.</text>
</comment>
<dbReference type="InterPro" id="IPR003034">
    <property type="entry name" value="SAP_dom"/>
</dbReference>
<proteinExistence type="predicted"/>
<dbReference type="Pfam" id="PF18717">
    <property type="entry name" value="CxC4"/>
    <property type="match status" value="1"/>
</dbReference>
<dbReference type="Gene3D" id="1.10.720.30">
    <property type="entry name" value="SAP domain"/>
    <property type="match status" value="1"/>
</dbReference>
<name>A0AAD9C6D0_DISEL</name>
<evidence type="ECO:0000259" key="2">
    <source>
        <dbReference type="PROSITE" id="PS50800"/>
    </source>
</evidence>
<feature type="region of interest" description="Disordered" evidence="1">
    <location>
        <begin position="596"/>
        <end position="615"/>
    </location>
</feature>
<dbReference type="SUPFAM" id="SSF54001">
    <property type="entry name" value="Cysteine proteinases"/>
    <property type="match status" value="1"/>
</dbReference>
<organism evidence="3 4">
    <name type="scientific">Dissostichus eleginoides</name>
    <name type="common">Patagonian toothfish</name>
    <name type="synonym">Dissostichus amissus</name>
    <dbReference type="NCBI Taxonomy" id="100907"/>
    <lineage>
        <taxon>Eukaryota</taxon>
        <taxon>Metazoa</taxon>
        <taxon>Chordata</taxon>
        <taxon>Craniata</taxon>
        <taxon>Vertebrata</taxon>
        <taxon>Euteleostomi</taxon>
        <taxon>Actinopterygii</taxon>
        <taxon>Neopterygii</taxon>
        <taxon>Teleostei</taxon>
        <taxon>Neoteleostei</taxon>
        <taxon>Acanthomorphata</taxon>
        <taxon>Eupercaria</taxon>
        <taxon>Perciformes</taxon>
        <taxon>Notothenioidei</taxon>
        <taxon>Nototheniidae</taxon>
        <taxon>Dissostichus</taxon>
    </lineage>
</organism>
<dbReference type="AlphaFoldDB" id="A0AAD9C6D0"/>
<dbReference type="Proteomes" id="UP001228049">
    <property type="component" value="Unassembled WGS sequence"/>
</dbReference>
<dbReference type="InterPro" id="IPR038765">
    <property type="entry name" value="Papain-like_cys_pep_sf"/>
</dbReference>
<dbReference type="PANTHER" id="PTHR17609:SF3">
    <property type="entry name" value="SAP DOMAIN-CONTAINING PROTEIN"/>
    <property type="match status" value="1"/>
</dbReference>
<feature type="non-terminal residue" evidence="3">
    <location>
        <position position="1"/>
    </location>
</feature>
<gene>
    <name evidence="3" type="ORF">KUDE01_019697</name>
</gene>
<dbReference type="InterPro" id="IPR036361">
    <property type="entry name" value="SAP_dom_sf"/>
</dbReference>
<keyword evidence="4" id="KW-1185">Reference proteome</keyword>